<evidence type="ECO:0000313" key="6">
    <source>
        <dbReference type="Proteomes" id="UP001299608"/>
    </source>
</evidence>
<dbReference type="GO" id="GO:0016853">
    <property type="term" value="F:isomerase activity"/>
    <property type="evidence" value="ECO:0007669"/>
    <property type="project" value="UniProtKB-KW"/>
</dbReference>
<evidence type="ECO:0000313" key="5">
    <source>
        <dbReference type="Proteomes" id="UP000669239"/>
    </source>
</evidence>
<proteinExistence type="predicted"/>
<name>A0AAW5C1Y6_9FIRM</name>
<dbReference type="PANTHER" id="PTHR43489">
    <property type="entry name" value="ISOMERASE"/>
    <property type="match status" value="1"/>
</dbReference>
<dbReference type="EMBL" id="JAKNGE010000013">
    <property type="protein sequence ID" value="MCG4746183.1"/>
    <property type="molecule type" value="Genomic_DNA"/>
</dbReference>
<dbReference type="RefSeq" id="WP_117560323.1">
    <property type="nucleotide sequence ID" value="NZ_JAAITT010000014.1"/>
</dbReference>
<gene>
    <name evidence="4" type="ORF">G5B36_11395</name>
    <name evidence="3" type="ORF">L0N08_12220</name>
</gene>
<dbReference type="Gene3D" id="3.20.20.150">
    <property type="entry name" value="Divalent-metal-dependent TIM barrel enzymes"/>
    <property type="match status" value="1"/>
</dbReference>
<dbReference type="Pfam" id="PF01261">
    <property type="entry name" value="AP_endonuc_2"/>
    <property type="match status" value="1"/>
</dbReference>
<feature type="domain" description="Xylose isomerase-like TIM barrel" evidence="2">
    <location>
        <begin position="27"/>
        <end position="265"/>
    </location>
</feature>
<dbReference type="Proteomes" id="UP001299608">
    <property type="component" value="Unassembled WGS sequence"/>
</dbReference>
<dbReference type="InterPro" id="IPR013022">
    <property type="entry name" value="Xyl_isomerase-like_TIM-brl"/>
</dbReference>
<organism evidence="3 6">
    <name type="scientific">Enterocloster aldenensis</name>
    <dbReference type="NCBI Taxonomy" id="358742"/>
    <lineage>
        <taxon>Bacteria</taxon>
        <taxon>Bacillati</taxon>
        <taxon>Bacillota</taxon>
        <taxon>Clostridia</taxon>
        <taxon>Lachnospirales</taxon>
        <taxon>Lachnospiraceae</taxon>
        <taxon>Enterocloster</taxon>
    </lineage>
</organism>
<evidence type="ECO:0000313" key="3">
    <source>
        <dbReference type="EMBL" id="MCG4746183.1"/>
    </source>
</evidence>
<dbReference type="InterPro" id="IPR050417">
    <property type="entry name" value="Sugar_Epim/Isomerase"/>
</dbReference>
<dbReference type="InterPro" id="IPR036237">
    <property type="entry name" value="Xyl_isomerase-like_sf"/>
</dbReference>
<sequence length="270" mass="30173">MKTSITAVEKAGWSTPLVIRGNLEQGIARAAQWGYDGIELHLTDSDAVDKKAVISALRANNISLTSIGTGPSYSQQGIFLTSPVPETRREAIRRMMGHIRFGADTGAVVIIGLMKGQKRDCTDAGLYMEYFYDGMETCIREAKRLGVRLVFEVIDRFESDWLNTVDEGLELLKALGSDSLLLHLDTFHMNIEEPDCAESIQKAGDKVGHIHVADSDRWYPGHAHYDFESTFKALRDIGYMGAVALESFQYPDMETAARRSLEFIQPFCRK</sequence>
<accession>A0AAW5C1Y6</accession>
<dbReference type="Proteomes" id="UP000669239">
    <property type="component" value="Unassembled WGS sequence"/>
</dbReference>
<dbReference type="AlphaFoldDB" id="A0AAW5C1Y6"/>
<keyword evidence="1 3" id="KW-0413">Isomerase</keyword>
<keyword evidence="5" id="KW-1185">Reference proteome</keyword>
<evidence type="ECO:0000259" key="2">
    <source>
        <dbReference type="Pfam" id="PF01261"/>
    </source>
</evidence>
<dbReference type="SUPFAM" id="SSF51658">
    <property type="entry name" value="Xylose isomerase-like"/>
    <property type="match status" value="1"/>
</dbReference>
<dbReference type="PANTHER" id="PTHR43489:SF7">
    <property type="entry name" value="3-DEHYDRO-D-GULOSIDE 4-EPIMERASE-RELATED"/>
    <property type="match status" value="1"/>
</dbReference>
<comment type="caution">
    <text evidence="3">The sequence shown here is derived from an EMBL/GenBank/DDBJ whole genome shotgun (WGS) entry which is preliminary data.</text>
</comment>
<reference evidence="4" key="2">
    <citation type="submission" date="2020-02" db="EMBL/GenBank/DDBJ databases">
        <authorList>
            <person name="Littmann E."/>
            <person name="Sorbara M."/>
        </authorList>
    </citation>
    <scope>NUCLEOTIDE SEQUENCE</scope>
    <source>
        <strain evidence="4">MSK.1.17</strain>
    </source>
</reference>
<reference evidence="4 5" key="1">
    <citation type="journal article" date="2020" name="Cell Host Microbe">
        <title>Functional and Genomic Variation between Human-Derived Isolates of Lachnospiraceae Reveals Inter- and Intra-Species Diversity.</title>
        <authorList>
            <person name="Sorbara M.T."/>
            <person name="Littmann E.R."/>
            <person name="Fontana E."/>
            <person name="Moody T.U."/>
            <person name="Kohout C.E."/>
            <person name="Gjonbalaj M."/>
            <person name="Eaton V."/>
            <person name="Seok R."/>
            <person name="Leiner I.M."/>
            <person name="Pamer E.G."/>
        </authorList>
    </citation>
    <scope>NUCLEOTIDE SEQUENCE [LARGE SCALE GENOMIC DNA]</scope>
    <source>
        <strain evidence="4 5">MSK.1.17</strain>
    </source>
</reference>
<dbReference type="EMBL" id="JAAITT010000014">
    <property type="protein sequence ID" value="NSJ49306.1"/>
    <property type="molecule type" value="Genomic_DNA"/>
</dbReference>
<protein>
    <submittedName>
        <fullName evidence="3">Sugar phosphate isomerase/epimerase</fullName>
    </submittedName>
</protein>
<evidence type="ECO:0000256" key="1">
    <source>
        <dbReference type="ARBA" id="ARBA00023235"/>
    </source>
</evidence>
<evidence type="ECO:0000313" key="4">
    <source>
        <dbReference type="EMBL" id="NSJ49306.1"/>
    </source>
</evidence>
<reference evidence="3" key="3">
    <citation type="submission" date="2022-01" db="EMBL/GenBank/DDBJ databases">
        <title>Collection of gut derived symbiotic bacterial strains cultured from healthy donors.</title>
        <authorList>
            <person name="Lin H."/>
            <person name="Kohout C."/>
            <person name="Waligurski E."/>
            <person name="Pamer E.G."/>
        </authorList>
    </citation>
    <scope>NUCLEOTIDE SEQUENCE</scope>
    <source>
        <strain evidence="3">DFI.6.55</strain>
    </source>
</reference>